<protein>
    <submittedName>
        <fullName evidence="2">Alkylhydroperoxidase</fullName>
    </submittedName>
</protein>
<dbReference type="InterPro" id="IPR029032">
    <property type="entry name" value="AhpD-like"/>
</dbReference>
<gene>
    <name evidence="2" type="ORF">B6S08_04315</name>
</gene>
<dbReference type="InterPro" id="IPR004675">
    <property type="entry name" value="AhpD_core"/>
</dbReference>
<dbReference type="Gene3D" id="1.20.1290.10">
    <property type="entry name" value="AhpD-like"/>
    <property type="match status" value="1"/>
</dbReference>
<sequence length="188" mass="20646">MSRRYHMQWLALLDPEKAGDKARPPLEQARQKLGFVPNMYRAMANGPALLNTYLHGYQQFREHGSLNPVEQEVVLLVISRENGCDYCLAAHSTLADTASGVPEAVTNAIRARQPVPDARLAALAAFTEVMFSSRGNPTPDQARAFLDAGFDEAAMLDVILALAVKTLSNYCNHLFDTPVDDAFAGRKV</sequence>
<dbReference type="OrthoDB" id="9808310at2"/>
<accession>A0A233RH87</accession>
<feature type="domain" description="Carboxymuconolactone decarboxylase-like" evidence="1">
    <location>
        <begin position="54"/>
        <end position="127"/>
    </location>
</feature>
<comment type="caution">
    <text evidence="2">The sequence shown here is derived from an EMBL/GenBank/DDBJ whole genome shotgun (WGS) entry which is preliminary data.</text>
</comment>
<dbReference type="PANTHER" id="PTHR35446:SF3">
    <property type="entry name" value="CMD DOMAIN-CONTAINING PROTEIN"/>
    <property type="match status" value="1"/>
</dbReference>
<dbReference type="AlphaFoldDB" id="A0A233RH87"/>
<reference evidence="2 3" key="1">
    <citation type="submission" date="2017-08" db="EMBL/GenBank/DDBJ databases">
        <title>A Genome Sequence of Oceanimonas doudoroffii ATCC 27123T.</title>
        <authorList>
            <person name="Brennan M.A."/>
            <person name="Maclea K.S."/>
            <person name="Mcclelland W.D."/>
            <person name="Trachtenberg A.M."/>
        </authorList>
    </citation>
    <scope>NUCLEOTIDE SEQUENCE [LARGE SCALE GENOMIC DNA]</scope>
    <source>
        <strain evidence="2 3">ATCC 27123</strain>
    </source>
</reference>
<dbReference type="GO" id="GO:0051920">
    <property type="term" value="F:peroxiredoxin activity"/>
    <property type="evidence" value="ECO:0007669"/>
    <property type="project" value="InterPro"/>
</dbReference>
<keyword evidence="2" id="KW-0560">Oxidoreductase</keyword>
<proteinExistence type="predicted"/>
<organism evidence="2 3">
    <name type="scientific">Oceanimonas doudoroffii</name>
    <dbReference type="NCBI Taxonomy" id="84158"/>
    <lineage>
        <taxon>Bacteria</taxon>
        <taxon>Pseudomonadati</taxon>
        <taxon>Pseudomonadota</taxon>
        <taxon>Gammaproteobacteria</taxon>
        <taxon>Aeromonadales</taxon>
        <taxon>Aeromonadaceae</taxon>
        <taxon>Oceanimonas</taxon>
    </lineage>
</organism>
<dbReference type="InterPro" id="IPR003779">
    <property type="entry name" value="CMD-like"/>
</dbReference>
<dbReference type="EMBL" id="NBIM01000001">
    <property type="protein sequence ID" value="OXY82744.1"/>
    <property type="molecule type" value="Genomic_DNA"/>
</dbReference>
<dbReference type="SUPFAM" id="SSF69118">
    <property type="entry name" value="AhpD-like"/>
    <property type="match status" value="1"/>
</dbReference>
<evidence type="ECO:0000259" key="1">
    <source>
        <dbReference type="Pfam" id="PF02627"/>
    </source>
</evidence>
<evidence type="ECO:0000313" key="2">
    <source>
        <dbReference type="EMBL" id="OXY82744.1"/>
    </source>
</evidence>
<keyword evidence="3" id="KW-1185">Reference proteome</keyword>
<evidence type="ECO:0000313" key="3">
    <source>
        <dbReference type="Proteomes" id="UP000242757"/>
    </source>
</evidence>
<dbReference type="Proteomes" id="UP000242757">
    <property type="component" value="Unassembled WGS sequence"/>
</dbReference>
<dbReference type="NCBIfam" id="TIGR00778">
    <property type="entry name" value="ahpD_dom"/>
    <property type="match status" value="1"/>
</dbReference>
<dbReference type="RefSeq" id="WP_094199522.1">
    <property type="nucleotide sequence ID" value="NZ_NBIM01000001.1"/>
</dbReference>
<name>A0A233RH87_9GAMM</name>
<keyword evidence="2" id="KW-0575">Peroxidase</keyword>
<dbReference type="PANTHER" id="PTHR35446">
    <property type="entry name" value="SI:CH211-175M2.5"/>
    <property type="match status" value="1"/>
</dbReference>
<dbReference type="Pfam" id="PF02627">
    <property type="entry name" value="CMD"/>
    <property type="match status" value="1"/>
</dbReference>